<keyword evidence="1" id="KW-0812">Transmembrane</keyword>
<accession>A0A9P6YDC8</accession>
<reference evidence="2" key="1">
    <citation type="journal article" date="2020" name="Microb. Genom.">
        <title>Genetic diversity of clinical and environmental Mucorales isolates obtained from an investigation of mucormycosis cases among solid organ transplant recipients.</title>
        <authorList>
            <person name="Nguyen M.H."/>
            <person name="Kaul D."/>
            <person name="Muto C."/>
            <person name="Cheng S.J."/>
            <person name="Richter R.A."/>
            <person name="Bruno V.M."/>
            <person name="Liu G."/>
            <person name="Beyhan S."/>
            <person name="Sundermann A.J."/>
            <person name="Mounaud S."/>
            <person name="Pasculle A.W."/>
            <person name="Nierman W.C."/>
            <person name="Driscoll E."/>
            <person name="Cumbie R."/>
            <person name="Clancy C.J."/>
            <person name="Dupont C.L."/>
        </authorList>
    </citation>
    <scope>NUCLEOTIDE SEQUENCE</scope>
    <source>
        <strain evidence="2">GL16</strain>
    </source>
</reference>
<dbReference type="Proteomes" id="UP000717996">
    <property type="component" value="Unassembled WGS sequence"/>
</dbReference>
<dbReference type="AlphaFoldDB" id="A0A9P6YDC8"/>
<protein>
    <submittedName>
        <fullName evidence="2">Uncharacterized protein</fullName>
    </submittedName>
</protein>
<evidence type="ECO:0000313" key="3">
    <source>
        <dbReference type="Proteomes" id="UP000717996"/>
    </source>
</evidence>
<gene>
    <name evidence="2" type="ORF">G6F51_005444</name>
</gene>
<feature type="transmembrane region" description="Helical" evidence="1">
    <location>
        <begin position="120"/>
        <end position="140"/>
    </location>
</feature>
<evidence type="ECO:0000313" key="2">
    <source>
        <dbReference type="EMBL" id="KAG1545484.1"/>
    </source>
</evidence>
<proteinExistence type="predicted"/>
<organism evidence="2 3">
    <name type="scientific">Rhizopus oryzae</name>
    <name type="common">Mucormycosis agent</name>
    <name type="synonym">Rhizopus arrhizus var. delemar</name>
    <dbReference type="NCBI Taxonomy" id="64495"/>
    <lineage>
        <taxon>Eukaryota</taxon>
        <taxon>Fungi</taxon>
        <taxon>Fungi incertae sedis</taxon>
        <taxon>Mucoromycota</taxon>
        <taxon>Mucoromycotina</taxon>
        <taxon>Mucoromycetes</taxon>
        <taxon>Mucorales</taxon>
        <taxon>Mucorineae</taxon>
        <taxon>Rhizopodaceae</taxon>
        <taxon>Rhizopus</taxon>
    </lineage>
</organism>
<keyword evidence="1" id="KW-0472">Membrane</keyword>
<dbReference type="EMBL" id="JAANIT010000665">
    <property type="protein sequence ID" value="KAG1545484.1"/>
    <property type="molecule type" value="Genomic_DNA"/>
</dbReference>
<name>A0A9P6YDC8_RHIOR</name>
<comment type="caution">
    <text evidence="2">The sequence shown here is derived from an EMBL/GenBank/DDBJ whole genome shotgun (WGS) entry which is preliminary data.</text>
</comment>
<sequence length="144" mass="17003">MTRLERDRCLRWSLGGLPEGKPKPCPYHRSHLSTKQHSIRRLNVRLRLQMPLSVLGPLSFLLNQLSKKPLLSPQKAVAWRVRWLVIYTLLHELDYLAYKETTTIPLEPGAQHLKWLSQNWFQVLQVLSITFSLIHFYLYAQKVF</sequence>
<keyword evidence="1" id="KW-1133">Transmembrane helix</keyword>
<evidence type="ECO:0000256" key="1">
    <source>
        <dbReference type="SAM" id="Phobius"/>
    </source>
</evidence>